<evidence type="ECO:0000313" key="3">
    <source>
        <dbReference type="Proteomes" id="UP000177954"/>
    </source>
</evidence>
<dbReference type="Proteomes" id="UP000177954">
    <property type="component" value="Unassembled WGS sequence"/>
</dbReference>
<comment type="caution">
    <text evidence="2">The sequence shown here is derived from an EMBL/GenBank/DDBJ whole genome shotgun (WGS) entry which is preliminary data.</text>
</comment>
<feature type="region of interest" description="Disordered" evidence="1">
    <location>
        <begin position="152"/>
        <end position="209"/>
    </location>
</feature>
<protein>
    <submittedName>
        <fullName evidence="2">Uncharacterized protein</fullName>
    </submittedName>
</protein>
<organism evidence="2 3">
    <name type="scientific">Candidatus Ryanbacteria bacterium RIFCSPLOWO2_02_FULL_47_14</name>
    <dbReference type="NCBI Taxonomy" id="1802129"/>
    <lineage>
        <taxon>Bacteria</taxon>
        <taxon>Candidatus Ryaniibacteriota</taxon>
    </lineage>
</organism>
<gene>
    <name evidence="2" type="ORF">A3J04_01150</name>
</gene>
<dbReference type="STRING" id="1802129.A3J04_01150"/>
<proteinExistence type="predicted"/>
<accession>A0A1G2H3G6</accession>
<evidence type="ECO:0000256" key="1">
    <source>
        <dbReference type="SAM" id="MobiDB-lite"/>
    </source>
</evidence>
<evidence type="ECO:0000313" key="2">
    <source>
        <dbReference type="EMBL" id="OGZ57007.1"/>
    </source>
</evidence>
<sequence>MKTFTHEQVLERYDKLPDAVKDAIMGEATAERMSAIGKQHGLLIDKIGIMAEETGYVMLGLEHPNDFIKNLAETLGIADEKAQAIAKDINEQVFRPIRDHLIDIHKLEKVEQKPSFSQKAPPPGILFVNAEKIDQGPPPSYRPPSFAMPIEKNSEKIIPPAPKFETEQQKPPAQTQEAPTLQTKPIQQTVVVKPKTQSLGQDPYREPIG</sequence>
<feature type="compositionally biased region" description="Polar residues" evidence="1">
    <location>
        <begin position="169"/>
        <end position="200"/>
    </location>
</feature>
<name>A0A1G2H3G6_9BACT</name>
<dbReference type="EMBL" id="MHNZ01000003">
    <property type="protein sequence ID" value="OGZ57007.1"/>
    <property type="molecule type" value="Genomic_DNA"/>
</dbReference>
<dbReference type="AlphaFoldDB" id="A0A1G2H3G6"/>
<reference evidence="2 3" key="1">
    <citation type="journal article" date="2016" name="Nat. Commun.">
        <title>Thousands of microbial genomes shed light on interconnected biogeochemical processes in an aquifer system.</title>
        <authorList>
            <person name="Anantharaman K."/>
            <person name="Brown C.T."/>
            <person name="Hug L.A."/>
            <person name="Sharon I."/>
            <person name="Castelle C.J."/>
            <person name="Probst A.J."/>
            <person name="Thomas B.C."/>
            <person name="Singh A."/>
            <person name="Wilkins M.J."/>
            <person name="Karaoz U."/>
            <person name="Brodie E.L."/>
            <person name="Williams K.H."/>
            <person name="Hubbard S.S."/>
            <person name="Banfield J.F."/>
        </authorList>
    </citation>
    <scope>NUCLEOTIDE SEQUENCE [LARGE SCALE GENOMIC DNA]</scope>
</reference>